<dbReference type="GO" id="GO:0016853">
    <property type="term" value="F:isomerase activity"/>
    <property type="evidence" value="ECO:0007669"/>
    <property type="project" value="UniProtKB-KW"/>
</dbReference>
<dbReference type="InterPro" id="IPR050312">
    <property type="entry name" value="IolE/XylAMocC-like"/>
</dbReference>
<organism evidence="2 3">
    <name type="scientific">Sphaerobacter thermophilus (strain ATCC 49802 / DSM 20745 / KCCM 41009 / NCIMB 13125 / S 6022)</name>
    <dbReference type="NCBI Taxonomy" id="479434"/>
    <lineage>
        <taxon>Bacteria</taxon>
        <taxon>Pseudomonadati</taxon>
        <taxon>Thermomicrobiota</taxon>
        <taxon>Thermomicrobia</taxon>
        <taxon>Sphaerobacterales</taxon>
        <taxon>Sphaerobacterineae</taxon>
        <taxon>Sphaerobacteraceae</taxon>
        <taxon>Sphaerobacter</taxon>
    </lineage>
</organism>
<dbReference type="Gene3D" id="3.20.20.150">
    <property type="entry name" value="Divalent-metal-dependent TIM barrel enzymes"/>
    <property type="match status" value="1"/>
</dbReference>
<dbReference type="InterPro" id="IPR013022">
    <property type="entry name" value="Xyl_isomerase-like_TIM-brl"/>
</dbReference>
<protein>
    <submittedName>
        <fullName evidence="2">Xylose isomerase domain protein TIM barrel</fullName>
    </submittedName>
</protein>
<accession>D1C6T0</accession>
<dbReference type="KEGG" id="sti:Sthe_0252"/>
<dbReference type="HOGENOM" id="CLU_1060419_0_0_0"/>
<name>D1C6T0_SPHTD</name>
<dbReference type="Proteomes" id="UP000002027">
    <property type="component" value="Chromosome 1"/>
</dbReference>
<gene>
    <name evidence="2" type="ordered locus">Sthe_0252</name>
</gene>
<reference evidence="3" key="1">
    <citation type="submission" date="2009-11" db="EMBL/GenBank/DDBJ databases">
        <title>The complete chromosome 1 of Sphaerobacter thermophilus DSM 20745.</title>
        <authorList>
            <person name="Lucas S."/>
            <person name="Copeland A."/>
            <person name="Lapidus A."/>
            <person name="Glavina del Rio T."/>
            <person name="Dalin E."/>
            <person name="Tice H."/>
            <person name="Bruce D."/>
            <person name="Goodwin L."/>
            <person name="Pitluck S."/>
            <person name="Kyrpides N."/>
            <person name="Mavromatis K."/>
            <person name="Ivanova N."/>
            <person name="Mikhailova N."/>
            <person name="LaButti K.M."/>
            <person name="Clum A."/>
            <person name="Sun H.I."/>
            <person name="Brettin T."/>
            <person name="Detter J.C."/>
            <person name="Han C."/>
            <person name="Larimer F."/>
            <person name="Land M."/>
            <person name="Hauser L."/>
            <person name="Markowitz V."/>
            <person name="Cheng J.F."/>
            <person name="Hugenholtz P."/>
            <person name="Woyke T."/>
            <person name="Wu D."/>
            <person name="Steenblock K."/>
            <person name="Schneider S."/>
            <person name="Pukall R."/>
            <person name="Goeker M."/>
            <person name="Klenk H.P."/>
            <person name="Eisen J.A."/>
        </authorList>
    </citation>
    <scope>NUCLEOTIDE SEQUENCE [LARGE SCALE GENOMIC DNA]</scope>
    <source>
        <strain evidence="3">ATCC 49802 / DSM 20745 / S 6022</strain>
    </source>
</reference>
<dbReference type="InParanoid" id="D1C6T0"/>
<dbReference type="AlphaFoldDB" id="D1C6T0"/>
<dbReference type="eggNOG" id="COG1082">
    <property type="taxonomic scope" value="Bacteria"/>
</dbReference>
<sequence>MLIGASTGTLYPHQHTEEAVETLARLGFPTIEVVLQTAGEYEPGFVRDLAARVRAGGTAVASVHTFTALHPLFDPYPRRREEGRRALLRAIDAAVTLGARVLIWHGPTRRELPEGITSERLRAVLADLGEEAAGTGVTLSLENVSWCLVRDASSVRVVRGWGVPVGFTFDPFQAAEAGVDGGELIDAMRGALVNVHLSDHAPGGRRHLPVGEGTIDWQALFARLRAIGYTGPLILEGNCEGDLSRLIRSRQVVAELLENYLR</sequence>
<dbReference type="STRING" id="479434.Sthe_0252"/>
<evidence type="ECO:0000313" key="3">
    <source>
        <dbReference type="Proteomes" id="UP000002027"/>
    </source>
</evidence>
<dbReference type="OrthoDB" id="9798407at2"/>
<dbReference type="Pfam" id="PF01261">
    <property type="entry name" value="AP_endonuc_2"/>
    <property type="match status" value="1"/>
</dbReference>
<dbReference type="RefSeq" id="WP_012870739.1">
    <property type="nucleotide sequence ID" value="NC_013523.1"/>
</dbReference>
<evidence type="ECO:0000313" key="2">
    <source>
        <dbReference type="EMBL" id="ACZ37691.1"/>
    </source>
</evidence>
<dbReference type="PANTHER" id="PTHR12110">
    <property type="entry name" value="HYDROXYPYRUVATE ISOMERASE"/>
    <property type="match status" value="1"/>
</dbReference>
<dbReference type="InterPro" id="IPR036237">
    <property type="entry name" value="Xyl_isomerase-like_sf"/>
</dbReference>
<reference evidence="2 3" key="2">
    <citation type="journal article" date="2010" name="Stand. Genomic Sci.">
        <title>Complete genome sequence of Desulfohalobium retbaense type strain (HR(100)).</title>
        <authorList>
            <person name="Spring S."/>
            <person name="Nolan M."/>
            <person name="Lapidus A."/>
            <person name="Glavina Del Rio T."/>
            <person name="Copeland A."/>
            <person name="Tice H."/>
            <person name="Cheng J.F."/>
            <person name="Lucas S."/>
            <person name="Land M."/>
            <person name="Chen F."/>
            <person name="Bruce D."/>
            <person name="Goodwin L."/>
            <person name="Pitluck S."/>
            <person name="Ivanova N."/>
            <person name="Mavromatis K."/>
            <person name="Mikhailova N."/>
            <person name="Pati A."/>
            <person name="Chen A."/>
            <person name="Palaniappan K."/>
            <person name="Hauser L."/>
            <person name="Chang Y.J."/>
            <person name="Jeffries C.D."/>
            <person name="Munk C."/>
            <person name="Kiss H."/>
            <person name="Chain P."/>
            <person name="Han C."/>
            <person name="Brettin T."/>
            <person name="Detter J.C."/>
            <person name="Schuler E."/>
            <person name="Goker M."/>
            <person name="Rohde M."/>
            <person name="Bristow J."/>
            <person name="Eisen J.A."/>
            <person name="Markowitz V."/>
            <person name="Hugenholtz P."/>
            <person name="Kyrpides N.C."/>
            <person name="Klenk H.P."/>
        </authorList>
    </citation>
    <scope>NUCLEOTIDE SEQUENCE [LARGE SCALE GENOMIC DNA]</scope>
    <source>
        <strain evidence="3">ATCC 49802 / DSM 20745 / S 6022</strain>
    </source>
</reference>
<keyword evidence="2" id="KW-0413">Isomerase</keyword>
<dbReference type="SUPFAM" id="SSF51658">
    <property type="entry name" value="Xylose isomerase-like"/>
    <property type="match status" value="1"/>
</dbReference>
<feature type="domain" description="Xylose isomerase-like TIM barrel" evidence="1">
    <location>
        <begin position="21"/>
        <end position="241"/>
    </location>
</feature>
<dbReference type="EMBL" id="CP001823">
    <property type="protein sequence ID" value="ACZ37691.1"/>
    <property type="molecule type" value="Genomic_DNA"/>
</dbReference>
<proteinExistence type="predicted"/>
<keyword evidence="3" id="KW-1185">Reference proteome</keyword>
<evidence type="ECO:0000259" key="1">
    <source>
        <dbReference type="Pfam" id="PF01261"/>
    </source>
</evidence>